<evidence type="ECO:0000313" key="2">
    <source>
        <dbReference type="Proteomes" id="UP001201812"/>
    </source>
</evidence>
<proteinExistence type="predicted"/>
<sequence>MFGFIAGSLATVLHYRIEPPTTFIWEVNLTIAGEGFVTVLLACTIFYSLKQAEPLHNTYKEVSQVEDADETVLQANLNAKAIQARFRSPKRAK</sequence>
<dbReference type="Proteomes" id="UP001201812">
    <property type="component" value="Unassembled WGS sequence"/>
</dbReference>
<gene>
    <name evidence="1" type="ORF">DdX_17757</name>
</gene>
<keyword evidence="2" id="KW-1185">Reference proteome</keyword>
<dbReference type="EMBL" id="JAKKPZ010000207">
    <property type="protein sequence ID" value="KAI1698720.1"/>
    <property type="molecule type" value="Genomic_DNA"/>
</dbReference>
<organism evidence="1 2">
    <name type="scientific">Ditylenchus destructor</name>
    <dbReference type="NCBI Taxonomy" id="166010"/>
    <lineage>
        <taxon>Eukaryota</taxon>
        <taxon>Metazoa</taxon>
        <taxon>Ecdysozoa</taxon>
        <taxon>Nematoda</taxon>
        <taxon>Chromadorea</taxon>
        <taxon>Rhabditida</taxon>
        <taxon>Tylenchina</taxon>
        <taxon>Tylenchomorpha</taxon>
        <taxon>Sphaerularioidea</taxon>
        <taxon>Anguinidae</taxon>
        <taxon>Anguininae</taxon>
        <taxon>Ditylenchus</taxon>
    </lineage>
</organism>
<evidence type="ECO:0000313" key="1">
    <source>
        <dbReference type="EMBL" id="KAI1698720.1"/>
    </source>
</evidence>
<name>A0AAD4QYW5_9BILA</name>
<protein>
    <submittedName>
        <fullName evidence="1">Uncharacterized protein</fullName>
    </submittedName>
</protein>
<reference evidence="1" key="1">
    <citation type="submission" date="2022-01" db="EMBL/GenBank/DDBJ databases">
        <title>Genome Sequence Resource for Two Populations of Ditylenchus destructor, the Migratory Endoparasitic Phytonematode.</title>
        <authorList>
            <person name="Zhang H."/>
            <person name="Lin R."/>
            <person name="Xie B."/>
        </authorList>
    </citation>
    <scope>NUCLEOTIDE SEQUENCE</scope>
    <source>
        <strain evidence="1">BazhouSP</strain>
    </source>
</reference>
<dbReference type="AlphaFoldDB" id="A0AAD4QYW5"/>
<comment type="caution">
    <text evidence="1">The sequence shown here is derived from an EMBL/GenBank/DDBJ whole genome shotgun (WGS) entry which is preliminary data.</text>
</comment>
<accession>A0AAD4QYW5</accession>